<sequence length="199" mass="20949">MSQREDLLAGAKKCLAEKGYSKTTARDIAAASGAHLASIGYHFGSKDNLMNTAVLEATSDWGDVFEEAVREAVTESPEERARLLVTALLDTLPEQRDLLVASVQAYAQAQFDEDVRTALQEGISEGRRALAALVLGVPPERIGPVTAAGLGSMLYNIVSGYVLQYLVDPDSLPTVDQAMDGLRALMSEGGPEPAGGAAG</sequence>
<name>A0ABR9HBR5_9ACTN</name>
<evidence type="ECO:0000256" key="4">
    <source>
        <dbReference type="ARBA" id="ARBA00023163"/>
    </source>
</evidence>
<dbReference type="Gene3D" id="1.10.357.10">
    <property type="entry name" value="Tetracycline Repressor, domain 2"/>
    <property type="match status" value="1"/>
</dbReference>
<accession>A0ABR9HBR5</accession>
<evidence type="ECO:0000313" key="8">
    <source>
        <dbReference type="Proteomes" id="UP000598217"/>
    </source>
</evidence>
<organism evidence="7 8">
    <name type="scientific">Nocardiopsis terrae</name>
    <dbReference type="NCBI Taxonomy" id="372655"/>
    <lineage>
        <taxon>Bacteria</taxon>
        <taxon>Bacillati</taxon>
        <taxon>Actinomycetota</taxon>
        <taxon>Actinomycetes</taxon>
        <taxon>Streptosporangiales</taxon>
        <taxon>Nocardiopsidaceae</taxon>
        <taxon>Nocardiopsis</taxon>
    </lineage>
</organism>
<evidence type="ECO:0000256" key="5">
    <source>
        <dbReference type="PROSITE-ProRule" id="PRU00335"/>
    </source>
</evidence>
<dbReference type="InterPro" id="IPR009057">
    <property type="entry name" value="Homeodomain-like_sf"/>
</dbReference>
<evidence type="ECO:0000256" key="2">
    <source>
        <dbReference type="ARBA" id="ARBA00023015"/>
    </source>
</evidence>
<dbReference type="PROSITE" id="PS50977">
    <property type="entry name" value="HTH_TETR_2"/>
    <property type="match status" value="1"/>
</dbReference>
<dbReference type="RefSeq" id="WP_191268481.1">
    <property type="nucleotide sequence ID" value="NZ_BMXJ01000002.1"/>
</dbReference>
<evidence type="ECO:0000259" key="6">
    <source>
        <dbReference type="PROSITE" id="PS50977"/>
    </source>
</evidence>
<dbReference type="SUPFAM" id="SSF48498">
    <property type="entry name" value="Tetracyclin repressor-like, C-terminal domain"/>
    <property type="match status" value="1"/>
</dbReference>
<keyword evidence="8" id="KW-1185">Reference proteome</keyword>
<dbReference type="PANTHER" id="PTHR30055">
    <property type="entry name" value="HTH-TYPE TRANSCRIPTIONAL REGULATOR RUTR"/>
    <property type="match status" value="1"/>
</dbReference>
<reference evidence="7 8" key="1">
    <citation type="submission" date="2020-10" db="EMBL/GenBank/DDBJ databases">
        <title>Sequencing the genomes of 1000 actinobacteria strains.</title>
        <authorList>
            <person name="Klenk H.-P."/>
        </authorList>
    </citation>
    <scope>NUCLEOTIDE SEQUENCE [LARGE SCALE GENOMIC DNA]</scope>
    <source>
        <strain evidence="7 8">DSM 45157</strain>
    </source>
</reference>
<keyword evidence="4" id="KW-0804">Transcription</keyword>
<dbReference type="PRINTS" id="PR00455">
    <property type="entry name" value="HTHTETR"/>
</dbReference>
<comment type="caution">
    <text evidence="7">The sequence shown here is derived from an EMBL/GenBank/DDBJ whole genome shotgun (WGS) entry which is preliminary data.</text>
</comment>
<dbReference type="Pfam" id="PF00440">
    <property type="entry name" value="TetR_N"/>
    <property type="match status" value="1"/>
</dbReference>
<dbReference type="InterPro" id="IPR050109">
    <property type="entry name" value="HTH-type_TetR-like_transc_reg"/>
</dbReference>
<dbReference type="Proteomes" id="UP000598217">
    <property type="component" value="Unassembled WGS sequence"/>
</dbReference>
<feature type="DNA-binding region" description="H-T-H motif" evidence="5">
    <location>
        <begin position="24"/>
        <end position="43"/>
    </location>
</feature>
<evidence type="ECO:0000256" key="1">
    <source>
        <dbReference type="ARBA" id="ARBA00022491"/>
    </source>
</evidence>
<proteinExistence type="predicted"/>
<evidence type="ECO:0000256" key="3">
    <source>
        <dbReference type="ARBA" id="ARBA00023125"/>
    </source>
</evidence>
<gene>
    <name evidence="7" type="ORF">H4W79_000684</name>
</gene>
<dbReference type="Pfam" id="PF13977">
    <property type="entry name" value="TetR_C_6"/>
    <property type="match status" value="1"/>
</dbReference>
<keyword evidence="2" id="KW-0805">Transcription regulation</keyword>
<keyword evidence="1" id="KW-0678">Repressor</keyword>
<dbReference type="InterPro" id="IPR036271">
    <property type="entry name" value="Tet_transcr_reg_TetR-rel_C_sf"/>
</dbReference>
<keyword evidence="3 5" id="KW-0238">DNA-binding</keyword>
<dbReference type="SUPFAM" id="SSF46689">
    <property type="entry name" value="Homeodomain-like"/>
    <property type="match status" value="1"/>
</dbReference>
<dbReference type="EMBL" id="JADBDY010000001">
    <property type="protein sequence ID" value="MBE1456470.1"/>
    <property type="molecule type" value="Genomic_DNA"/>
</dbReference>
<dbReference type="PANTHER" id="PTHR30055:SF219">
    <property type="entry name" value="TRANSCRIPTIONAL REGULATORY PROTEIN"/>
    <property type="match status" value="1"/>
</dbReference>
<evidence type="ECO:0000313" key="7">
    <source>
        <dbReference type="EMBL" id="MBE1456470.1"/>
    </source>
</evidence>
<dbReference type="InterPro" id="IPR039538">
    <property type="entry name" value="BetI_C"/>
</dbReference>
<protein>
    <submittedName>
        <fullName evidence="7">AcrR family transcriptional regulator</fullName>
    </submittedName>
</protein>
<dbReference type="InterPro" id="IPR001647">
    <property type="entry name" value="HTH_TetR"/>
</dbReference>
<feature type="domain" description="HTH tetR-type" evidence="6">
    <location>
        <begin position="1"/>
        <end position="61"/>
    </location>
</feature>